<dbReference type="EMBL" id="MDYQ01000448">
    <property type="protein sequence ID" value="PRP74653.1"/>
    <property type="molecule type" value="Genomic_DNA"/>
</dbReference>
<evidence type="ECO:0000256" key="1">
    <source>
        <dbReference type="SAM" id="Phobius"/>
    </source>
</evidence>
<accession>A0A2P6MSH9</accession>
<dbReference type="Proteomes" id="UP000241769">
    <property type="component" value="Unassembled WGS sequence"/>
</dbReference>
<dbReference type="InParanoid" id="A0A2P6MSH9"/>
<keyword evidence="1" id="KW-0812">Transmembrane</keyword>
<evidence type="ECO:0000313" key="2">
    <source>
        <dbReference type="EMBL" id="PRP74653.1"/>
    </source>
</evidence>
<comment type="caution">
    <text evidence="2">The sequence shown here is derived from an EMBL/GenBank/DDBJ whole genome shotgun (WGS) entry which is preliminary data.</text>
</comment>
<feature type="transmembrane region" description="Helical" evidence="1">
    <location>
        <begin position="29"/>
        <end position="48"/>
    </location>
</feature>
<keyword evidence="1" id="KW-1133">Transmembrane helix</keyword>
<evidence type="ECO:0000313" key="3">
    <source>
        <dbReference type="Proteomes" id="UP000241769"/>
    </source>
</evidence>
<sequence>MITVFCGVFVATTKLRVLGTPPHTNNGQISFFFLPLSLLFYLFLTLSASRTCSALSERWNNCTGRRRSARLLATYSEHSGVPGRITFPLPSVE</sequence>
<keyword evidence="3" id="KW-1185">Reference proteome</keyword>
<proteinExistence type="predicted"/>
<dbReference type="AlphaFoldDB" id="A0A2P6MSH9"/>
<organism evidence="2 3">
    <name type="scientific">Planoprotostelium fungivorum</name>
    <dbReference type="NCBI Taxonomy" id="1890364"/>
    <lineage>
        <taxon>Eukaryota</taxon>
        <taxon>Amoebozoa</taxon>
        <taxon>Evosea</taxon>
        <taxon>Variosea</taxon>
        <taxon>Cavosteliida</taxon>
        <taxon>Cavosteliaceae</taxon>
        <taxon>Planoprotostelium</taxon>
    </lineage>
</organism>
<gene>
    <name evidence="2" type="ORF">PROFUN_03575</name>
</gene>
<keyword evidence="1" id="KW-0472">Membrane</keyword>
<name>A0A2P6MSH9_9EUKA</name>
<protein>
    <submittedName>
        <fullName evidence="2">Uncharacterized protein</fullName>
    </submittedName>
</protein>
<reference evidence="2 3" key="1">
    <citation type="journal article" date="2018" name="Genome Biol. Evol.">
        <title>Multiple Roots of Fruiting Body Formation in Amoebozoa.</title>
        <authorList>
            <person name="Hillmann F."/>
            <person name="Forbes G."/>
            <person name="Novohradska S."/>
            <person name="Ferling I."/>
            <person name="Riege K."/>
            <person name="Groth M."/>
            <person name="Westermann M."/>
            <person name="Marz M."/>
            <person name="Spaller T."/>
            <person name="Winckler T."/>
            <person name="Schaap P."/>
            <person name="Glockner G."/>
        </authorList>
    </citation>
    <scope>NUCLEOTIDE SEQUENCE [LARGE SCALE GENOMIC DNA]</scope>
    <source>
        <strain evidence="2 3">Jena</strain>
    </source>
</reference>